<dbReference type="GO" id="GO:0032259">
    <property type="term" value="P:methylation"/>
    <property type="evidence" value="ECO:0007669"/>
    <property type="project" value="UniProtKB-KW"/>
</dbReference>
<keyword evidence="7 9" id="KW-0234">DNA repair</keyword>
<evidence type="ECO:0000256" key="8">
    <source>
        <dbReference type="ARBA" id="ARBA00049348"/>
    </source>
</evidence>
<evidence type="ECO:0000313" key="13">
    <source>
        <dbReference type="Proteomes" id="UP000000485"/>
    </source>
</evidence>
<feature type="domain" description="Methylguanine DNA methyltransferase ribonuclease-like" evidence="11">
    <location>
        <begin position="64"/>
        <end position="96"/>
    </location>
</feature>
<dbReference type="Gene3D" id="1.10.10.10">
    <property type="entry name" value="Winged helix-like DNA-binding domain superfamily/Winged helix DNA-binding domain"/>
    <property type="match status" value="1"/>
</dbReference>
<dbReference type="InterPro" id="IPR023546">
    <property type="entry name" value="MGMT"/>
</dbReference>
<dbReference type="HOGENOM" id="CLU_000445_52_2_11"/>
<keyword evidence="6 9" id="KW-0227">DNA damage</keyword>
<dbReference type="PANTHER" id="PTHR10815:SF5">
    <property type="entry name" value="METHYLATED-DNA--PROTEIN-CYSTEINE METHYLTRANSFERASE"/>
    <property type="match status" value="1"/>
</dbReference>
<dbReference type="Pfam" id="PF01035">
    <property type="entry name" value="DNA_binding_1"/>
    <property type="match status" value="1"/>
</dbReference>
<dbReference type="GO" id="GO:0005737">
    <property type="term" value="C:cytoplasm"/>
    <property type="evidence" value="ECO:0007669"/>
    <property type="project" value="UniProtKB-SubCell"/>
</dbReference>
<keyword evidence="4 9" id="KW-0489">Methyltransferase</keyword>
<dbReference type="EMBL" id="CP002665">
    <property type="protein sequence ID" value="AEI10700.1"/>
    <property type="molecule type" value="Genomic_DNA"/>
</dbReference>
<dbReference type="PANTHER" id="PTHR10815">
    <property type="entry name" value="METHYLATED-DNA--PROTEIN-CYSTEINE METHYLTRANSFERASE"/>
    <property type="match status" value="1"/>
</dbReference>
<evidence type="ECO:0000256" key="6">
    <source>
        <dbReference type="ARBA" id="ARBA00022763"/>
    </source>
</evidence>
<comment type="catalytic activity">
    <reaction evidence="8 9">
        <text>a 6-O-methyl-2'-deoxyguanosine in DNA + L-cysteinyl-[protein] = S-methyl-L-cysteinyl-[protein] + a 2'-deoxyguanosine in DNA</text>
        <dbReference type="Rhea" id="RHEA:24000"/>
        <dbReference type="Rhea" id="RHEA-COMP:10131"/>
        <dbReference type="Rhea" id="RHEA-COMP:10132"/>
        <dbReference type="Rhea" id="RHEA-COMP:11367"/>
        <dbReference type="Rhea" id="RHEA-COMP:11368"/>
        <dbReference type="ChEBI" id="CHEBI:29950"/>
        <dbReference type="ChEBI" id="CHEBI:82612"/>
        <dbReference type="ChEBI" id="CHEBI:85445"/>
        <dbReference type="ChEBI" id="CHEBI:85448"/>
        <dbReference type="EC" id="2.1.1.63"/>
    </reaction>
</comment>
<evidence type="ECO:0000256" key="9">
    <source>
        <dbReference type="HAMAP-Rule" id="MF_00772"/>
    </source>
</evidence>
<dbReference type="FunFam" id="1.10.10.10:FF:000214">
    <property type="entry name" value="Methylated-DNA--protein-cysteine methyltransferase"/>
    <property type="match status" value="1"/>
</dbReference>
<dbReference type="OrthoDB" id="9802228at2"/>
<dbReference type="Gene3D" id="3.30.160.70">
    <property type="entry name" value="Methylated DNA-protein cysteine methyltransferase domain"/>
    <property type="match status" value="1"/>
</dbReference>
<dbReference type="InterPro" id="IPR014048">
    <property type="entry name" value="MethylDNA_cys_MeTrfase_DNA-bd"/>
</dbReference>
<comment type="similarity">
    <text evidence="2 9">Belongs to the MGMT family.</text>
</comment>
<dbReference type="CDD" id="cd06445">
    <property type="entry name" value="ATase"/>
    <property type="match status" value="1"/>
</dbReference>
<dbReference type="InterPro" id="IPR036217">
    <property type="entry name" value="MethylDNA_cys_MeTrfase_DNAb"/>
</dbReference>
<dbReference type="InterPro" id="IPR001497">
    <property type="entry name" value="MethylDNA_cys_MeTrfase_AS"/>
</dbReference>
<dbReference type="InterPro" id="IPR008332">
    <property type="entry name" value="MethylG_MeTrfase_N"/>
</dbReference>
<sequence length="191" mass="19520">MTQDAVTTGRVHTCVATPLGEVVVAALDGAVTHVRLPFRAAGLAPVPPSVPAASVEPVGLGERVVPADEPVLAAAADQLTAYFAGRLRAFDLPLRLTGTAFQLRVWQGLRAIPYGTTTTYGALAADLGLDPRTTSRAVGAANGANRVAIVVPCHRMVGADGTLTGFAAGVGTKRALLDLERGTAGPDDALF</sequence>
<comment type="function">
    <text evidence="9">Involved in the cellular defense against the biological effects of O6-methylguanine (O6-MeG) and O4-methylthymine (O4-MeT) in DNA. Repairs the methylated nucleobase in DNA by stoichiometrically transferring the methyl group to a cysteine residue in the enzyme. This is a suicide reaction: the enzyme is irreversibly inactivated.</text>
</comment>
<protein>
    <recommendedName>
        <fullName evidence="9">Methylated-DNA--protein-cysteine methyltransferase</fullName>
        <ecNumber evidence="9">2.1.1.63</ecNumber>
    </recommendedName>
    <alternativeName>
        <fullName evidence="9">6-O-methylguanine-DNA methyltransferase</fullName>
        <shortName evidence="9">MGMT</shortName>
    </alternativeName>
    <alternativeName>
        <fullName evidence="9">O-6-methylguanine-DNA-alkyltransferase</fullName>
    </alternativeName>
</protein>
<name>F8A3D6_CELGA</name>
<gene>
    <name evidence="12" type="ordered locus">Celgi_0172</name>
</gene>
<comment type="miscellaneous">
    <text evidence="9">This enzyme catalyzes only one turnover and therefore is not strictly catalytic. According to one definition, an enzyme is a biocatalyst that acts repeatedly and over many reaction cycles.</text>
</comment>
<evidence type="ECO:0000256" key="4">
    <source>
        <dbReference type="ARBA" id="ARBA00022603"/>
    </source>
</evidence>
<dbReference type="eggNOG" id="COG0350">
    <property type="taxonomic scope" value="Bacteria"/>
</dbReference>
<dbReference type="SUPFAM" id="SSF46767">
    <property type="entry name" value="Methylated DNA-protein cysteine methyltransferase, C-terminal domain"/>
    <property type="match status" value="1"/>
</dbReference>
<dbReference type="NCBIfam" id="TIGR00589">
    <property type="entry name" value="ogt"/>
    <property type="match status" value="1"/>
</dbReference>
<keyword evidence="5 9" id="KW-0808">Transferase</keyword>
<keyword evidence="13" id="KW-1185">Reference proteome</keyword>
<dbReference type="Pfam" id="PF02870">
    <property type="entry name" value="Methyltransf_1N"/>
    <property type="match status" value="1"/>
</dbReference>
<reference evidence="13" key="1">
    <citation type="submission" date="2011-04" db="EMBL/GenBank/DDBJ databases">
        <title>Complete sequence of Cellvibrio gilvus ATCC 13127.</title>
        <authorList>
            <person name="Lucas S."/>
            <person name="Han J."/>
            <person name="Lapidus A."/>
            <person name="Cheng J.-F."/>
            <person name="Goodwin L."/>
            <person name="Pitluck S."/>
            <person name="Peters L."/>
            <person name="Munk A."/>
            <person name="Detter J.C."/>
            <person name="Han C."/>
            <person name="Tapia R."/>
            <person name="Land M."/>
            <person name="Hauser L."/>
            <person name="Kyrpides N."/>
            <person name="Ivanova N."/>
            <person name="Ovchinnikova G."/>
            <person name="Pagani I."/>
            <person name="Mead D."/>
            <person name="Brumm P."/>
            <person name="Woyke T."/>
        </authorList>
    </citation>
    <scope>NUCLEOTIDE SEQUENCE [LARGE SCALE GENOMIC DNA]</scope>
    <source>
        <strain evidence="13">ATCC 13127 / NRRL B-14078</strain>
    </source>
</reference>
<comment type="catalytic activity">
    <reaction evidence="1 9">
        <text>a 4-O-methyl-thymidine in DNA + L-cysteinyl-[protein] = a thymidine in DNA + S-methyl-L-cysteinyl-[protein]</text>
        <dbReference type="Rhea" id="RHEA:53428"/>
        <dbReference type="Rhea" id="RHEA-COMP:10131"/>
        <dbReference type="Rhea" id="RHEA-COMP:10132"/>
        <dbReference type="Rhea" id="RHEA-COMP:13555"/>
        <dbReference type="Rhea" id="RHEA-COMP:13556"/>
        <dbReference type="ChEBI" id="CHEBI:29950"/>
        <dbReference type="ChEBI" id="CHEBI:82612"/>
        <dbReference type="ChEBI" id="CHEBI:137386"/>
        <dbReference type="ChEBI" id="CHEBI:137387"/>
        <dbReference type="EC" id="2.1.1.63"/>
    </reaction>
</comment>
<dbReference type="STRING" id="593907.Celgi_0172"/>
<proteinExistence type="inferred from homology"/>
<dbReference type="GO" id="GO:0006307">
    <property type="term" value="P:DNA alkylation repair"/>
    <property type="evidence" value="ECO:0007669"/>
    <property type="project" value="UniProtKB-UniRule"/>
</dbReference>
<dbReference type="InterPro" id="IPR036388">
    <property type="entry name" value="WH-like_DNA-bd_sf"/>
</dbReference>
<dbReference type="SUPFAM" id="SSF53155">
    <property type="entry name" value="Methylated DNA-protein cysteine methyltransferase domain"/>
    <property type="match status" value="1"/>
</dbReference>
<evidence type="ECO:0000259" key="10">
    <source>
        <dbReference type="Pfam" id="PF01035"/>
    </source>
</evidence>
<feature type="active site" description="Nucleophile; methyl group acceptor" evidence="9">
    <location>
        <position position="153"/>
    </location>
</feature>
<dbReference type="Proteomes" id="UP000000485">
    <property type="component" value="Chromosome"/>
</dbReference>
<feature type="domain" description="Methylated-DNA-[protein]-cysteine S-methyltransferase DNA binding" evidence="10">
    <location>
        <begin position="100"/>
        <end position="181"/>
    </location>
</feature>
<dbReference type="RefSeq" id="WP_013882230.1">
    <property type="nucleotide sequence ID" value="NC_015671.1"/>
</dbReference>
<keyword evidence="3 9" id="KW-0963">Cytoplasm</keyword>
<dbReference type="HAMAP" id="MF_00772">
    <property type="entry name" value="OGT"/>
    <property type="match status" value="1"/>
</dbReference>
<evidence type="ECO:0000313" key="12">
    <source>
        <dbReference type="EMBL" id="AEI10700.1"/>
    </source>
</evidence>
<evidence type="ECO:0000259" key="11">
    <source>
        <dbReference type="Pfam" id="PF02870"/>
    </source>
</evidence>
<accession>F8A3D6</accession>
<evidence type="ECO:0000256" key="7">
    <source>
        <dbReference type="ARBA" id="ARBA00023204"/>
    </source>
</evidence>
<dbReference type="AlphaFoldDB" id="F8A3D6"/>
<dbReference type="EC" id="2.1.1.63" evidence="9"/>
<dbReference type="InterPro" id="IPR036631">
    <property type="entry name" value="MGMT_N_sf"/>
</dbReference>
<organism evidence="12 13">
    <name type="scientific">Cellulomonas gilvus (strain ATCC 13127 / NRRL B-14078)</name>
    <name type="common">Cellvibrio gilvus</name>
    <dbReference type="NCBI Taxonomy" id="593907"/>
    <lineage>
        <taxon>Bacteria</taxon>
        <taxon>Bacillati</taxon>
        <taxon>Actinomycetota</taxon>
        <taxon>Actinomycetes</taxon>
        <taxon>Micrococcales</taxon>
        <taxon>Cellulomonadaceae</taxon>
        <taxon>Cellulomonas</taxon>
    </lineage>
</organism>
<evidence type="ECO:0000256" key="3">
    <source>
        <dbReference type="ARBA" id="ARBA00022490"/>
    </source>
</evidence>
<dbReference type="GO" id="GO:0003908">
    <property type="term" value="F:methylated-DNA-[protein]-cysteine S-methyltransferase activity"/>
    <property type="evidence" value="ECO:0007669"/>
    <property type="project" value="UniProtKB-UniRule"/>
</dbReference>
<evidence type="ECO:0000256" key="2">
    <source>
        <dbReference type="ARBA" id="ARBA00008711"/>
    </source>
</evidence>
<dbReference type="KEGG" id="cga:Celgi_0172"/>
<comment type="subcellular location">
    <subcellularLocation>
        <location evidence="9">Cytoplasm</location>
    </subcellularLocation>
</comment>
<evidence type="ECO:0000256" key="1">
    <source>
        <dbReference type="ARBA" id="ARBA00001286"/>
    </source>
</evidence>
<evidence type="ECO:0000256" key="5">
    <source>
        <dbReference type="ARBA" id="ARBA00022679"/>
    </source>
</evidence>
<dbReference type="PROSITE" id="PS00374">
    <property type="entry name" value="MGMT"/>
    <property type="match status" value="1"/>
</dbReference>